<reference evidence="8 9" key="1">
    <citation type="journal article" date="2023" name="Int. J. Syst. Evol. Microbiol.">
        <title>Methylocystis iwaonis sp. nov., a type II methane-oxidizing bacterium from surface soil of a rice paddy field in Japan, and emended description of the genus Methylocystis (ex Whittenbury et al. 1970) Bowman et al. 1993.</title>
        <authorList>
            <person name="Kaise H."/>
            <person name="Sawadogo J.B."/>
            <person name="Alam M.S."/>
            <person name="Ueno C."/>
            <person name="Dianou D."/>
            <person name="Shinjo R."/>
            <person name="Asakawa S."/>
        </authorList>
    </citation>
    <scope>NUCLEOTIDE SEQUENCE [LARGE SCALE GENOMIC DNA]</scope>
    <source>
        <strain evidence="8 9">SS37A-Re</strain>
    </source>
</reference>
<evidence type="ECO:0000256" key="5">
    <source>
        <dbReference type="ARBA" id="ARBA00023136"/>
    </source>
</evidence>
<evidence type="ECO:0000256" key="6">
    <source>
        <dbReference type="SAM" id="Phobius"/>
    </source>
</evidence>
<feature type="transmembrane region" description="Helical" evidence="6">
    <location>
        <begin position="120"/>
        <end position="137"/>
    </location>
</feature>
<feature type="transmembrane region" description="Helical" evidence="6">
    <location>
        <begin position="95"/>
        <end position="113"/>
    </location>
</feature>
<comment type="subcellular location">
    <subcellularLocation>
        <location evidence="1">Cell membrane</location>
        <topology evidence="1">Multi-pass membrane protein</topology>
    </subcellularLocation>
</comment>
<evidence type="ECO:0000313" key="9">
    <source>
        <dbReference type="Proteomes" id="UP001317629"/>
    </source>
</evidence>
<gene>
    <name evidence="8" type="ORF">SS37A_27000</name>
</gene>
<dbReference type="PANTHER" id="PTHR42920">
    <property type="entry name" value="OS03G0707200 PROTEIN-RELATED"/>
    <property type="match status" value="1"/>
</dbReference>
<keyword evidence="9" id="KW-1185">Reference proteome</keyword>
<feature type="transmembrane region" description="Helical" evidence="6">
    <location>
        <begin position="208"/>
        <end position="230"/>
    </location>
</feature>
<dbReference type="InterPro" id="IPR051258">
    <property type="entry name" value="Diverse_Substrate_Transporter"/>
</dbReference>
<dbReference type="Proteomes" id="UP001317629">
    <property type="component" value="Chromosome"/>
</dbReference>
<evidence type="ECO:0000256" key="3">
    <source>
        <dbReference type="ARBA" id="ARBA00022692"/>
    </source>
</evidence>
<dbReference type="PANTHER" id="PTHR42920:SF5">
    <property type="entry name" value="EAMA DOMAIN-CONTAINING PROTEIN"/>
    <property type="match status" value="1"/>
</dbReference>
<feature type="transmembrane region" description="Helical" evidence="6">
    <location>
        <begin position="30"/>
        <end position="51"/>
    </location>
</feature>
<feature type="transmembrane region" description="Helical" evidence="6">
    <location>
        <begin position="177"/>
        <end position="196"/>
    </location>
</feature>
<dbReference type="InterPro" id="IPR037185">
    <property type="entry name" value="EmrE-like"/>
</dbReference>
<feature type="transmembrane region" description="Helical" evidence="6">
    <location>
        <begin position="242"/>
        <end position="260"/>
    </location>
</feature>
<feature type="transmembrane region" description="Helical" evidence="6">
    <location>
        <begin position="66"/>
        <end position="83"/>
    </location>
</feature>
<protein>
    <submittedName>
        <fullName evidence="8">Permease</fullName>
    </submittedName>
</protein>
<proteinExistence type="predicted"/>
<dbReference type="Pfam" id="PF00892">
    <property type="entry name" value="EamA"/>
    <property type="match status" value="2"/>
</dbReference>
<dbReference type="EMBL" id="AP027142">
    <property type="protein sequence ID" value="BDV35171.1"/>
    <property type="molecule type" value="Genomic_DNA"/>
</dbReference>
<evidence type="ECO:0000259" key="7">
    <source>
        <dbReference type="Pfam" id="PF00892"/>
    </source>
</evidence>
<keyword evidence="4 6" id="KW-1133">Transmembrane helix</keyword>
<sequence length="324" mass="34222">MRADLLLMAVSIIWGTAFIAQKHANGTMGPISFVGARFLVSWMALAPLAFYEHRKKAQPRLRKQDVALAGLIGFCLFVGSTLQQTGLVTTTATNGGFLTALYVIFVPFIVWMVSGAKPRPVVLAAIAVSVAGAWLLTEHGHFQGLNGGDALVLIADIAWAAGISLVPVFLARADRPFFLAFAQYGVATLLGLIVGLSFEPVSQEGLAVALPAILYAGLCSGGIAFTLQIVAQKYTPPAEAALIMSLECVFAALSGAALLSERLTGPAILGCLLILLGVLMVEVGPAAKNIKLRSYLRKSVLGKRLGAIAPYEYASPRADFEPPR</sequence>
<feature type="transmembrane region" description="Helical" evidence="6">
    <location>
        <begin position="266"/>
        <end position="287"/>
    </location>
</feature>
<dbReference type="SUPFAM" id="SSF103481">
    <property type="entry name" value="Multidrug resistance efflux transporter EmrE"/>
    <property type="match status" value="2"/>
</dbReference>
<keyword evidence="5 6" id="KW-0472">Membrane</keyword>
<name>A0ABM8EB00_9HYPH</name>
<keyword evidence="3 6" id="KW-0812">Transmembrane</keyword>
<feature type="domain" description="EamA" evidence="7">
    <location>
        <begin position="148"/>
        <end position="281"/>
    </location>
</feature>
<evidence type="ECO:0000256" key="2">
    <source>
        <dbReference type="ARBA" id="ARBA00022475"/>
    </source>
</evidence>
<dbReference type="Gene3D" id="1.10.3730.20">
    <property type="match status" value="1"/>
</dbReference>
<evidence type="ECO:0000256" key="4">
    <source>
        <dbReference type="ARBA" id="ARBA00022989"/>
    </source>
</evidence>
<organism evidence="8 9">
    <name type="scientific">Methylocystis iwaonis</name>
    <dbReference type="NCBI Taxonomy" id="2885079"/>
    <lineage>
        <taxon>Bacteria</taxon>
        <taxon>Pseudomonadati</taxon>
        <taxon>Pseudomonadota</taxon>
        <taxon>Alphaproteobacteria</taxon>
        <taxon>Hyphomicrobiales</taxon>
        <taxon>Methylocystaceae</taxon>
        <taxon>Methylocystis</taxon>
    </lineage>
</organism>
<dbReference type="InterPro" id="IPR000620">
    <property type="entry name" value="EamA_dom"/>
</dbReference>
<evidence type="ECO:0000256" key="1">
    <source>
        <dbReference type="ARBA" id="ARBA00004651"/>
    </source>
</evidence>
<accession>A0ABM8EB00</accession>
<keyword evidence="2" id="KW-1003">Cell membrane</keyword>
<feature type="transmembrane region" description="Helical" evidence="6">
    <location>
        <begin position="149"/>
        <end position="170"/>
    </location>
</feature>
<evidence type="ECO:0000313" key="8">
    <source>
        <dbReference type="EMBL" id="BDV35171.1"/>
    </source>
</evidence>
<feature type="domain" description="EamA" evidence="7">
    <location>
        <begin position="2"/>
        <end position="136"/>
    </location>
</feature>